<organism evidence="1 2">
    <name type="scientific">Camellia lanceoleosa</name>
    <dbReference type="NCBI Taxonomy" id="1840588"/>
    <lineage>
        <taxon>Eukaryota</taxon>
        <taxon>Viridiplantae</taxon>
        <taxon>Streptophyta</taxon>
        <taxon>Embryophyta</taxon>
        <taxon>Tracheophyta</taxon>
        <taxon>Spermatophyta</taxon>
        <taxon>Magnoliopsida</taxon>
        <taxon>eudicotyledons</taxon>
        <taxon>Gunneridae</taxon>
        <taxon>Pentapetalae</taxon>
        <taxon>asterids</taxon>
        <taxon>Ericales</taxon>
        <taxon>Theaceae</taxon>
        <taxon>Camellia</taxon>
    </lineage>
</organism>
<dbReference type="EMBL" id="CM045764">
    <property type="protein sequence ID" value="KAI8005658.1"/>
    <property type="molecule type" value="Genomic_DNA"/>
</dbReference>
<comment type="caution">
    <text evidence="1">The sequence shown here is derived from an EMBL/GenBank/DDBJ whole genome shotgun (WGS) entry which is preliminary data.</text>
</comment>
<gene>
    <name evidence="1" type="ORF">LOK49_LG07G01372</name>
</gene>
<sequence length="299" mass="33154">MRKTTDLAYRMPYSNIQDPGTEPVERHWPSIDLGTEIYMSDNQIAEWTVSKRLYPQMEKKGSCTTEGKSKTEFESCGLVMATGAEDVRFKVLYCGICHNDWGGSNYPLLPGHEVVGVVTEVGSKVQKFKIGDKVGWGAWLEHVTRATTAPTILKITVPKGCLPTMAPTMMEQPRTEFAKALGAKVTVISTSPNKKKEAIEHLGADSFLVSRDPDQMQHCPVETISKFECRMTGRKLVAGSAIGGLKETQEMIDFAAKQNITADIEVMSMDHVNTAMERLEKVDVKYRFVVDVANTLKTA</sequence>
<evidence type="ECO:0000313" key="2">
    <source>
        <dbReference type="Proteomes" id="UP001060215"/>
    </source>
</evidence>
<name>A0ACC0GWS6_9ERIC</name>
<protein>
    <submittedName>
        <fullName evidence="1">Cinnamyl alcohol dehydrogenase 6</fullName>
    </submittedName>
</protein>
<keyword evidence="2" id="KW-1185">Reference proteome</keyword>
<accession>A0ACC0GWS6</accession>
<proteinExistence type="predicted"/>
<evidence type="ECO:0000313" key="1">
    <source>
        <dbReference type="EMBL" id="KAI8005658.1"/>
    </source>
</evidence>
<dbReference type="Proteomes" id="UP001060215">
    <property type="component" value="Chromosome 7"/>
</dbReference>
<reference evidence="1 2" key="1">
    <citation type="journal article" date="2022" name="Plant J.">
        <title>Chromosome-level genome of Camellia lanceoleosa provides a valuable resource for understanding genome evolution and self-incompatibility.</title>
        <authorList>
            <person name="Gong W."/>
            <person name="Xiao S."/>
            <person name="Wang L."/>
            <person name="Liao Z."/>
            <person name="Chang Y."/>
            <person name="Mo W."/>
            <person name="Hu G."/>
            <person name="Li W."/>
            <person name="Zhao G."/>
            <person name="Zhu H."/>
            <person name="Hu X."/>
            <person name="Ji K."/>
            <person name="Xiang X."/>
            <person name="Song Q."/>
            <person name="Yuan D."/>
            <person name="Jin S."/>
            <person name="Zhang L."/>
        </authorList>
    </citation>
    <scope>NUCLEOTIDE SEQUENCE [LARGE SCALE GENOMIC DNA]</scope>
    <source>
        <strain evidence="1">SQ_2022a</strain>
    </source>
</reference>